<dbReference type="InterPro" id="IPR015797">
    <property type="entry name" value="NUDIX_hydrolase-like_dom_sf"/>
</dbReference>
<evidence type="ECO:0000259" key="1">
    <source>
        <dbReference type="PROSITE" id="PS51462"/>
    </source>
</evidence>
<dbReference type="Gene3D" id="3.90.79.10">
    <property type="entry name" value="Nucleoside Triphosphate Pyrophosphohydrolase"/>
    <property type="match status" value="1"/>
</dbReference>
<evidence type="ECO:0000313" key="3">
    <source>
        <dbReference type="Proteomes" id="UP000077469"/>
    </source>
</evidence>
<dbReference type="InterPro" id="IPR000086">
    <property type="entry name" value="NUDIX_hydrolase_dom"/>
</dbReference>
<dbReference type="Proteomes" id="UP000077469">
    <property type="component" value="Chromosome"/>
</dbReference>
<reference evidence="2 3" key="1">
    <citation type="submission" date="2014-01" db="EMBL/GenBank/DDBJ databases">
        <title>Genome sequencing of Thermotog hypogea.</title>
        <authorList>
            <person name="Zhang X."/>
            <person name="Alvare G."/>
            <person name="Fristensky B."/>
            <person name="Chen L."/>
            <person name="Suen T."/>
            <person name="Chen Q."/>
            <person name="Ma K."/>
        </authorList>
    </citation>
    <scope>NUCLEOTIDE SEQUENCE [LARGE SCALE GENOMIC DNA]</scope>
    <source>
        <strain evidence="2 3">DSM 11164</strain>
    </source>
</reference>
<gene>
    <name evidence="2" type="ORF">AJ81_01715</name>
</gene>
<dbReference type="Pfam" id="PF00293">
    <property type="entry name" value="NUDIX"/>
    <property type="match status" value="1"/>
</dbReference>
<dbReference type="AlphaFoldDB" id="A0A0X1KPI0"/>
<proteinExistence type="predicted"/>
<accession>A0A0X1KPI0</accession>
<dbReference type="STRING" id="1123384.AJ81_01715"/>
<dbReference type="PROSITE" id="PS51462">
    <property type="entry name" value="NUDIX"/>
    <property type="match status" value="1"/>
</dbReference>
<feature type="domain" description="Nudix hydrolase" evidence="1">
    <location>
        <begin position="53"/>
        <end position="192"/>
    </location>
</feature>
<protein>
    <submittedName>
        <fullName evidence="2">DNA mismatch repair protein MutT</fullName>
    </submittedName>
</protein>
<dbReference type="KEGG" id="phy:AJ81_01715"/>
<dbReference type="SUPFAM" id="SSF55811">
    <property type="entry name" value="Nudix"/>
    <property type="match status" value="1"/>
</dbReference>
<dbReference type="EMBL" id="CP007141">
    <property type="protein sequence ID" value="AJC73130.1"/>
    <property type="molecule type" value="Genomic_DNA"/>
</dbReference>
<name>A0A0X1KPI0_9THEM</name>
<sequence length="197" mass="22877">MDMEQVLVVPTKIIDDLVNGTDGIFPIDLEKLRDLIEKNAFFIDREIAENDETLHQLIPYVLMRQQGKFLLLRRTKKQQERRLHGKLSLGVGGHINLGDGDAPWRAFLKGMEREMHEEVNVEVLQLSYVGLLNDTSSPVSRVHVGLVYLAEVKFLGLNEPDMFDFWFMDLKEIEQRREELEGWSKLALDFLKKLMPN</sequence>
<dbReference type="PaxDb" id="1123384-AJ81_01715"/>
<evidence type="ECO:0000313" key="2">
    <source>
        <dbReference type="EMBL" id="AJC73130.1"/>
    </source>
</evidence>
<keyword evidence="3" id="KW-1185">Reference proteome</keyword>
<organism evidence="2 3">
    <name type="scientific">Pseudothermotoga hypogea DSM 11164 = NBRC 106472</name>
    <dbReference type="NCBI Taxonomy" id="1123384"/>
    <lineage>
        <taxon>Bacteria</taxon>
        <taxon>Thermotogati</taxon>
        <taxon>Thermotogota</taxon>
        <taxon>Thermotogae</taxon>
        <taxon>Thermotogales</taxon>
        <taxon>Thermotogaceae</taxon>
        <taxon>Pseudothermotoga</taxon>
    </lineage>
</organism>